<evidence type="ECO:0000313" key="1">
    <source>
        <dbReference type="EMBL" id="VDG27825.1"/>
    </source>
</evidence>
<dbReference type="Proteomes" id="UP000289996">
    <property type="component" value="Unassembled WGS sequence"/>
</dbReference>
<proteinExistence type="predicted"/>
<name>A0A660DWU7_9LACO</name>
<sequence length="162" mass="18831">MSNGFKKYDAKATEQNVDRELWRYQKLKKQEKRLKLVALSGQAYDGMPHSKTNVNGTEEAMHKRLEDQEWVKKEMILLETAVSYVGDESESAEQASAILKWRYIDGYSLTKCCMKFGQTFANGYPLARTTMNDKLKAARLRFSEIYPRELRVEAKKIRHNPS</sequence>
<dbReference type="AlphaFoldDB" id="A0A660DWU7"/>
<reference evidence="1 2" key="1">
    <citation type="submission" date="2018-11" db="EMBL/GenBank/DDBJ databases">
        <authorList>
            <person name="Wuyts S."/>
        </authorList>
    </citation>
    <scope>NUCLEOTIDE SEQUENCE [LARGE SCALE GENOMIC DNA]</scope>
    <source>
        <strain evidence="1">Lactobacillus mudanjiangensis AMBF249</strain>
    </source>
</reference>
<protein>
    <submittedName>
        <fullName evidence="1">Uncharacterized protein</fullName>
    </submittedName>
</protein>
<gene>
    <name evidence="1" type="ORF">MUDAN_MDHGFNIF_02649</name>
</gene>
<accession>A0A660DWU7</accession>
<dbReference type="EMBL" id="UYIG01000057">
    <property type="protein sequence ID" value="VDG27825.1"/>
    <property type="molecule type" value="Genomic_DNA"/>
</dbReference>
<keyword evidence="2" id="KW-1185">Reference proteome</keyword>
<dbReference type="OrthoDB" id="2324762at2"/>
<organism evidence="1 2">
    <name type="scientific">Lactiplantibacillus mudanjiangensis</name>
    <dbReference type="NCBI Taxonomy" id="1296538"/>
    <lineage>
        <taxon>Bacteria</taxon>
        <taxon>Bacillati</taxon>
        <taxon>Bacillota</taxon>
        <taxon>Bacilli</taxon>
        <taxon>Lactobacillales</taxon>
        <taxon>Lactobacillaceae</taxon>
        <taxon>Lactiplantibacillus</taxon>
    </lineage>
</organism>
<dbReference type="RefSeq" id="WP_130851538.1">
    <property type="nucleotide sequence ID" value="NZ_UYIG01000057.1"/>
</dbReference>
<evidence type="ECO:0000313" key="2">
    <source>
        <dbReference type="Proteomes" id="UP000289996"/>
    </source>
</evidence>